<keyword evidence="2" id="KW-1133">Transmembrane helix</keyword>
<name>A0A248VZI6_9BURK</name>
<evidence type="ECO:0000256" key="1">
    <source>
        <dbReference type="SAM" id="MobiDB-lite"/>
    </source>
</evidence>
<proteinExistence type="predicted"/>
<keyword evidence="4" id="KW-1185">Reference proteome</keyword>
<evidence type="ECO:0000313" key="4">
    <source>
        <dbReference type="Proteomes" id="UP000215158"/>
    </source>
</evidence>
<evidence type="ECO:0000313" key="3">
    <source>
        <dbReference type="EMBL" id="ASW04275.1"/>
    </source>
</evidence>
<feature type="transmembrane region" description="Helical" evidence="2">
    <location>
        <begin position="55"/>
        <end position="75"/>
    </location>
</feature>
<dbReference type="AlphaFoldDB" id="A0A248VZI6"/>
<dbReference type="OrthoDB" id="9127650at2"/>
<protein>
    <submittedName>
        <fullName evidence="3">Uncharacterized protein</fullName>
    </submittedName>
</protein>
<keyword evidence="2" id="KW-0472">Membrane</keyword>
<feature type="region of interest" description="Disordered" evidence="1">
    <location>
        <begin position="152"/>
        <end position="171"/>
    </location>
</feature>
<keyword evidence="2" id="KW-0812">Transmembrane</keyword>
<dbReference type="RefSeq" id="WP_007183100.1">
    <property type="nucleotide sequence ID" value="NZ_CP022994.1"/>
</dbReference>
<geneLocation type="plasmid" evidence="3 4">
    <name>pBN4</name>
</geneLocation>
<feature type="region of interest" description="Disordered" evidence="1">
    <location>
        <begin position="1"/>
        <end position="41"/>
    </location>
</feature>
<dbReference type="EMBL" id="CP022994">
    <property type="protein sequence ID" value="ASW04275.1"/>
    <property type="molecule type" value="Genomic_DNA"/>
</dbReference>
<feature type="compositionally biased region" description="Basic and acidic residues" evidence="1">
    <location>
        <begin position="1"/>
        <end position="11"/>
    </location>
</feature>
<sequence>MSDPTGKDKQPDSGVDIFNMKPDAKNASESGKTQASAAQPKASTLPSFVSKLGPVHFAIACAVVAAAWIGWPYVFSGSSSDKSTTARMLNPDQAMSDASRAQQYQPVVNQPATSPAVAASSVTAATAAPASDVTAVAPASGASAATVTAASAPGGASATSTQASQPTAKETELQAKVDDLQSKLATAEAQAAKCPAPIATASTSVSKPRHRVRHVSTSPRRYVSTTPTATTRIGAGTTKPGDFTLNTVYRDQAWIQNAERTYVVQAGDVIDGMRIVRVDASTRQVVTSLGTIR</sequence>
<gene>
    <name evidence="3" type="ORF">CJU94_39695</name>
</gene>
<reference evidence="3 4" key="1">
    <citation type="submission" date="2017-08" db="EMBL/GenBank/DDBJ databases">
        <title>Identification and genetic characteristics of simultaneous BTEX- and naphthalene-degrading Paraburkholderia sp. BN5 isolated from petroleum-contaminated soil.</title>
        <authorList>
            <person name="Lee Y."/>
            <person name="Jeon C.O."/>
        </authorList>
    </citation>
    <scope>NUCLEOTIDE SEQUENCE [LARGE SCALE GENOMIC DNA]</scope>
    <source>
        <strain evidence="3 4">BN5</strain>
        <plasmid evidence="3 4">pBN4</plasmid>
    </source>
</reference>
<accession>A0A248VZI6</accession>
<dbReference type="Proteomes" id="UP000215158">
    <property type="component" value="Plasmid pBN4"/>
</dbReference>
<organism evidence="3 4">
    <name type="scientific">Paraburkholderia aromaticivorans</name>
    <dbReference type="NCBI Taxonomy" id="2026199"/>
    <lineage>
        <taxon>Bacteria</taxon>
        <taxon>Pseudomonadati</taxon>
        <taxon>Pseudomonadota</taxon>
        <taxon>Betaproteobacteria</taxon>
        <taxon>Burkholderiales</taxon>
        <taxon>Burkholderiaceae</taxon>
        <taxon>Paraburkholderia</taxon>
    </lineage>
</organism>
<dbReference type="KEGG" id="parb:CJU94_39695"/>
<feature type="compositionally biased region" description="Low complexity" evidence="1">
    <location>
        <begin position="152"/>
        <end position="168"/>
    </location>
</feature>
<feature type="compositionally biased region" description="Polar residues" evidence="1">
    <location>
        <begin position="27"/>
        <end position="41"/>
    </location>
</feature>
<keyword evidence="3" id="KW-0614">Plasmid</keyword>
<evidence type="ECO:0000256" key="2">
    <source>
        <dbReference type="SAM" id="Phobius"/>
    </source>
</evidence>